<dbReference type="Proteomes" id="UP000092651">
    <property type="component" value="Unassembled WGS sequence"/>
</dbReference>
<evidence type="ECO:0000313" key="3">
    <source>
        <dbReference type="Proteomes" id="UP000092651"/>
    </source>
</evidence>
<sequence length="221" mass="26419">MRSSILVITLLLSAFLRAQNHSDTTDQMIDKICSDLKQNESMSDSLKIKNISQKFIHPYLAQFSDSERQEKFNHLYFRLQNRCQSFKDYLQRIDPIKSDNWARLNTLPDITVSESEIKKFKNSSKFYYLEYDGDQKTIVKTDKNFWVETFTDGTYSKLSYKWISKNKFELEFIESNNNGRKNFSKKGDRYIYQVINKENNFYWILVETSDEIIKFKLFVES</sequence>
<gene>
    <name evidence="2" type="ORF">BBI01_12650</name>
</gene>
<proteinExistence type="predicted"/>
<dbReference type="AlphaFoldDB" id="A0A1B8ZGX1"/>
<dbReference type="OrthoDB" id="1246551at2"/>
<name>A0A1B8ZGX1_9FLAO</name>
<keyword evidence="3" id="KW-1185">Reference proteome</keyword>
<evidence type="ECO:0000256" key="1">
    <source>
        <dbReference type="SAM" id="SignalP"/>
    </source>
</evidence>
<organism evidence="2 3">
    <name type="scientific">Chryseobacterium artocarpi</name>
    <dbReference type="NCBI Taxonomy" id="1414727"/>
    <lineage>
        <taxon>Bacteria</taxon>
        <taxon>Pseudomonadati</taxon>
        <taxon>Bacteroidota</taxon>
        <taxon>Flavobacteriia</taxon>
        <taxon>Flavobacteriales</taxon>
        <taxon>Weeksellaceae</taxon>
        <taxon>Chryseobacterium group</taxon>
        <taxon>Chryseobacterium</taxon>
    </lineage>
</organism>
<evidence type="ECO:0008006" key="4">
    <source>
        <dbReference type="Google" id="ProtNLM"/>
    </source>
</evidence>
<dbReference type="RefSeq" id="WP_065395191.1">
    <property type="nucleotide sequence ID" value="NZ_MAYH01000034.1"/>
</dbReference>
<feature type="chain" id="PRO_5008620557" description="Transposase" evidence="1">
    <location>
        <begin position="19"/>
        <end position="221"/>
    </location>
</feature>
<accession>A0A1B8ZGX1</accession>
<feature type="signal peptide" evidence="1">
    <location>
        <begin position="1"/>
        <end position="18"/>
    </location>
</feature>
<protein>
    <recommendedName>
        <fullName evidence="4">Transposase</fullName>
    </recommendedName>
</protein>
<dbReference type="EMBL" id="MAYH01000034">
    <property type="protein sequence ID" value="OCA70784.1"/>
    <property type="molecule type" value="Genomic_DNA"/>
</dbReference>
<keyword evidence="1" id="KW-0732">Signal</keyword>
<comment type="caution">
    <text evidence="2">The sequence shown here is derived from an EMBL/GenBank/DDBJ whole genome shotgun (WGS) entry which is preliminary data.</text>
</comment>
<evidence type="ECO:0000313" key="2">
    <source>
        <dbReference type="EMBL" id="OCA70784.1"/>
    </source>
</evidence>
<reference evidence="2 3" key="1">
    <citation type="submission" date="2016-07" db="EMBL/GenBank/DDBJ databases">
        <authorList>
            <person name="Jeong J.-J."/>
            <person name="Kim D.W."/>
            <person name="Sang M.K."/>
            <person name="Choi I.-G."/>
            <person name="Kim K.D."/>
        </authorList>
    </citation>
    <scope>NUCLEOTIDE SEQUENCE [LARGE SCALE GENOMIC DNA]</scope>
    <source>
        <strain evidence="2 3">UTM-3</strain>
    </source>
</reference>